<dbReference type="Pfam" id="PF03961">
    <property type="entry name" value="FapA"/>
    <property type="match status" value="1"/>
</dbReference>
<dbReference type="InterPro" id="IPR005646">
    <property type="entry name" value="FapA"/>
</dbReference>
<dbReference type="PANTHER" id="PTHR38032">
    <property type="entry name" value="POLYMERASE-RELATED"/>
    <property type="match status" value="1"/>
</dbReference>
<reference evidence="3 4" key="1">
    <citation type="submission" date="2019-08" db="EMBL/GenBank/DDBJ databases">
        <title>Calorimonas adulescens gen. nov., sp. nov., an anaerobic thermophilic bacterium from Sakhalin hot spring.</title>
        <authorList>
            <person name="Khomyakova M.A."/>
            <person name="Merkel A.Y."/>
            <person name="Novikov A."/>
            <person name="Bonch-Osmolovskaya E.A."/>
            <person name="Slobodkin A.I."/>
        </authorList>
    </citation>
    <scope>NUCLEOTIDE SEQUENCE [LARGE SCALE GENOMIC DNA]</scope>
    <source>
        <strain evidence="3 4">A05MB</strain>
    </source>
</reference>
<gene>
    <name evidence="3" type="ORF">FWJ32_00115</name>
</gene>
<dbReference type="Proteomes" id="UP000322976">
    <property type="component" value="Unassembled WGS sequence"/>
</dbReference>
<name>A0A5D8QG01_9THEO</name>
<evidence type="ECO:0000313" key="3">
    <source>
        <dbReference type="EMBL" id="TZE83327.1"/>
    </source>
</evidence>
<accession>A0A5D8QG01</accession>
<dbReference type="InterPro" id="IPR046866">
    <property type="entry name" value="FapA_N"/>
</dbReference>
<sequence>MPENDNFNPLVNASIKFDINKMKAHLRLHINDSGRPLEASLVEELIKQSGIVYGLKENIIDEVIKHPLFDEDIEIAKGKEPINGEDGKIQYFIQHDSYIPKVLPNGHVNYQDLGAVYNVKKGEVLAVLIDPKPGVDGINVLGKEIKAKNGRKVNPPLGKNVVLIDNKIVADIDGQPVLVNGKINVYPVFEVKGDVDYSIGNIDFIGSVHIRGNANMGFTVKAKGDIIIDGIMDSSTLISDGNIIVKNGIQGEGKGFVRCTGDLTTKYIENSNIEVGGSIYCEAILYSKVTCKGGIYMKGKRGVIINSTVKVKNEIIANSIGSPMYTSTEIEIGVDPEKKTTLINIKNQIEHLTGELVKLNKIINYFRQTELNKIDDHRKLLYEKSLATKKNIEQQLIELNETFQKLSSEMEISERASIKINNILYPGVKVTIGDSTVYIHQEYRHVILREKDRQIVFLPI</sequence>
<comment type="caution">
    <text evidence="3">The sequence shown here is derived from an EMBL/GenBank/DDBJ whole genome shotgun (WGS) entry which is preliminary data.</text>
</comment>
<evidence type="ECO:0000313" key="4">
    <source>
        <dbReference type="Proteomes" id="UP000322976"/>
    </source>
</evidence>
<dbReference type="Pfam" id="PF20250">
    <property type="entry name" value="FapA_N"/>
    <property type="match status" value="1"/>
</dbReference>
<feature type="coiled-coil region" evidence="1">
    <location>
        <begin position="342"/>
        <end position="416"/>
    </location>
</feature>
<organism evidence="3 4">
    <name type="scientific">Calorimonas adulescens</name>
    <dbReference type="NCBI Taxonomy" id="2606906"/>
    <lineage>
        <taxon>Bacteria</taxon>
        <taxon>Bacillati</taxon>
        <taxon>Bacillota</taxon>
        <taxon>Clostridia</taxon>
        <taxon>Thermoanaerobacterales</taxon>
        <taxon>Thermoanaerobacteraceae</taxon>
        <taxon>Calorimonas</taxon>
    </lineage>
</organism>
<keyword evidence="1" id="KW-0175">Coiled coil</keyword>
<feature type="domain" description="Flagellar Assembly Protein A N-terminal region" evidence="2">
    <location>
        <begin position="15"/>
        <end position="180"/>
    </location>
</feature>
<dbReference type="EMBL" id="VTPS01000001">
    <property type="protein sequence ID" value="TZE83327.1"/>
    <property type="molecule type" value="Genomic_DNA"/>
</dbReference>
<dbReference type="RefSeq" id="WP_149543946.1">
    <property type="nucleotide sequence ID" value="NZ_VTPS01000001.1"/>
</dbReference>
<dbReference type="PANTHER" id="PTHR38032:SF1">
    <property type="entry name" value="RNA-BINDING PROTEIN KHPB N-TERMINAL DOMAIN-CONTAINING PROTEIN"/>
    <property type="match status" value="1"/>
</dbReference>
<dbReference type="AlphaFoldDB" id="A0A5D8QG01"/>
<evidence type="ECO:0000259" key="2">
    <source>
        <dbReference type="Pfam" id="PF20250"/>
    </source>
</evidence>
<keyword evidence="4" id="KW-1185">Reference proteome</keyword>
<dbReference type="InterPro" id="IPR046865">
    <property type="entry name" value="FapA_b_solenoid"/>
</dbReference>
<proteinExistence type="predicted"/>
<evidence type="ECO:0000256" key="1">
    <source>
        <dbReference type="SAM" id="Coils"/>
    </source>
</evidence>
<protein>
    <submittedName>
        <fullName evidence="3">DUF342 domain-containing protein</fullName>
    </submittedName>
</protein>